<proteinExistence type="inferred from homology"/>
<dbReference type="InterPro" id="IPR013785">
    <property type="entry name" value="Aldolase_TIM"/>
</dbReference>
<reference evidence="4 5" key="1">
    <citation type="submission" date="2021-04" db="EMBL/GenBank/DDBJ databases">
        <title>The complete genome sequence of Neokomagataea sp. TBRC 2177.</title>
        <authorList>
            <person name="Charoenyingcharoen P."/>
            <person name="Yukphan P."/>
        </authorList>
    </citation>
    <scope>NUCLEOTIDE SEQUENCE [LARGE SCALE GENOMIC DNA]</scope>
    <source>
        <strain evidence="4 5">TBRC 2177</strain>
    </source>
</reference>
<evidence type="ECO:0000256" key="1">
    <source>
        <dbReference type="ARBA" id="ARBA00008911"/>
    </source>
</evidence>
<evidence type="ECO:0000256" key="3">
    <source>
        <dbReference type="RuleBase" id="RU363071"/>
    </source>
</evidence>
<sequence length="460" mass="50817">MHPSTPTSTPDTKTLWSPTSWRSKPIVQAPSYEDGAALAAVEERLHRYPPLVFAGEARRLKKRLAAASRGEAFVLQGGACAESFDEFTADIVRDTFRVLLQMAVVLTYAAKVPVVKIGRMAGQYAKPRSSATETKDGVTLPCYRGDIINGPAFTPEARYADPTRMETGYFQSAGVMNLLRAFAHGGYANLHEVHRWNLGFVERSPLSARYRDIAQRIDETLSFLRACGIDGASAQIDETEFFTSHEALLLPYEQALTRVDSLSGDYYDCSAHFLWIGDRTRQPDGAHVEFLRGVQNPIGIKVGPTTTVSDLERLLDILNPNDEPGRISLISRMGKDKVRDLLPPLLEAVDRTGRTVTWLCDPMHGNTTTTSNKIKTRAFENILGEVLGFFDVFAQAGRRPGGIHLEMTGQDVTECIGGAQCLTEADLGDRYETFCDPRLNAEQSLEMAFLLAHELTARQG</sequence>
<gene>
    <name evidence="4" type="ORF">KB213_07440</name>
</gene>
<dbReference type="NCBIfam" id="TIGR01358">
    <property type="entry name" value="DAHP_synth_II"/>
    <property type="match status" value="1"/>
</dbReference>
<dbReference type="InterPro" id="IPR002480">
    <property type="entry name" value="DAHP_synth_2"/>
</dbReference>
<protein>
    <recommendedName>
        <fullName evidence="3">Phospho-2-dehydro-3-deoxyheptonate aldolase</fullName>
        <ecNumber evidence="3">2.5.1.54</ecNumber>
    </recommendedName>
</protein>
<dbReference type="Gene3D" id="3.20.20.70">
    <property type="entry name" value="Aldolase class I"/>
    <property type="match status" value="2"/>
</dbReference>
<dbReference type="PANTHER" id="PTHR21337">
    <property type="entry name" value="PHOSPHO-2-DEHYDRO-3-DEOXYHEPTONATE ALDOLASE 1, 2"/>
    <property type="match status" value="1"/>
</dbReference>
<dbReference type="Proteomes" id="UP000677812">
    <property type="component" value="Unassembled WGS sequence"/>
</dbReference>
<keyword evidence="2 3" id="KW-0808">Transferase</keyword>
<comment type="caution">
    <text evidence="4">The sequence shown here is derived from an EMBL/GenBank/DDBJ whole genome shotgun (WGS) entry which is preliminary data.</text>
</comment>
<accession>A0ABS5E8P9</accession>
<dbReference type="SUPFAM" id="SSF51569">
    <property type="entry name" value="Aldolase"/>
    <property type="match status" value="1"/>
</dbReference>
<dbReference type="EC" id="2.5.1.54" evidence="3"/>
<keyword evidence="5" id="KW-1185">Reference proteome</keyword>
<dbReference type="PANTHER" id="PTHR21337:SF0">
    <property type="entry name" value="PHOSPHO-2-DEHYDRO-3-DEOXYHEPTONATE ALDOLASE"/>
    <property type="match status" value="1"/>
</dbReference>
<dbReference type="EMBL" id="JAGRQH010000004">
    <property type="protein sequence ID" value="MBR0559883.1"/>
    <property type="molecule type" value="Genomic_DNA"/>
</dbReference>
<dbReference type="Pfam" id="PF01474">
    <property type="entry name" value="DAHP_synth_2"/>
    <property type="match status" value="1"/>
</dbReference>
<name>A0ABS5E8P9_9PROT</name>
<dbReference type="RefSeq" id="WP_211681795.1">
    <property type="nucleotide sequence ID" value="NZ_JAGRQH010000004.1"/>
</dbReference>
<comment type="catalytic activity">
    <reaction evidence="3">
        <text>D-erythrose 4-phosphate + phosphoenolpyruvate + H2O = 7-phospho-2-dehydro-3-deoxy-D-arabino-heptonate + phosphate</text>
        <dbReference type="Rhea" id="RHEA:14717"/>
        <dbReference type="ChEBI" id="CHEBI:15377"/>
        <dbReference type="ChEBI" id="CHEBI:16897"/>
        <dbReference type="ChEBI" id="CHEBI:43474"/>
        <dbReference type="ChEBI" id="CHEBI:58394"/>
        <dbReference type="ChEBI" id="CHEBI:58702"/>
        <dbReference type="EC" id="2.5.1.54"/>
    </reaction>
</comment>
<evidence type="ECO:0000313" key="5">
    <source>
        <dbReference type="Proteomes" id="UP000677812"/>
    </source>
</evidence>
<comment type="similarity">
    <text evidence="1 3">Belongs to the class-II DAHP synthase family.</text>
</comment>
<evidence type="ECO:0000313" key="4">
    <source>
        <dbReference type="EMBL" id="MBR0559883.1"/>
    </source>
</evidence>
<organism evidence="4 5">
    <name type="scientific">Neokomagataea anthophila</name>
    <dbReference type="NCBI Taxonomy" id="2826925"/>
    <lineage>
        <taxon>Bacteria</taxon>
        <taxon>Pseudomonadati</taxon>
        <taxon>Pseudomonadota</taxon>
        <taxon>Alphaproteobacteria</taxon>
        <taxon>Acetobacterales</taxon>
        <taxon>Acetobacteraceae</taxon>
        <taxon>Neokomagataea</taxon>
    </lineage>
</organism>
<dbReference type="GO" id="GO:0003849">
    <property type="term" value="F:3-deoxy-7-phosphoheptulonate synthase activity"/>
    <property type="evidence" value="ECO:0007669"/>
    <property type="project" value="UniProtKB-EC"/>
</dbReference>
<evidence type="ECO:0000256" key="2">
    <source>
        <dbReference type="ARBA" id="ARBA00022679"/>
    </source>
</evidence>